<dbReference type="SUPFAM" id="SSF50923">
    <property type="entry name" value="Hemopexin-like domain"/>
    <property type="match status" value="1"/>
</dbReference>
<feature type="domain" description="Calcium-mediated lectin" evidence="1">
    <location>
        <begin position="255"/>
        <end position="362"/>
    </location>
</feature>
<dbReference type="InterPro" id="IPR036684">
    <property type="entry name" value="Ca_lectin_sf"/>
</dbReference>
<dbReference type="SUPFAM" id="SSF82026">
    <property type="entry name" value="Calcium-mediated lectin"/>
    <property type="match status" value="1"/>
</dbReference>
<dbReference type="Gene3D" id="2.60.120.400">
    <property type="entry name" value="Calcium-mediated lectin"/>
    <property type="match status" value="1"/>
</dbReference>
<dbReference type="EMBL" id="FM162591">
    <property type="protein sequence ID" value="CAQ84897.1"/>
    <property type="molecule type" value="Genomic_DNA"/>
</dbReference>
<dbReference type="AlphaFoldDB" id="C7BQC2"/>
<protein>
    <recommendedName>
        <fullName evidence="1">Calcium-mediated lectin domain-containing protein</fullName>
    </recommendedName>
</protein>
<evidence type="ECO:0000313" key="2">
    <source>
        <dbReference type="EMBL" id="CAQ84897.1"/>
    </source>
</evidence>
<evidence type="ECO:0000259" key="1">
    <source>
        <dbReference type="Pfam" id="PF07472"/>
    </source>
</evidence>
<dbReference type="Gene3D" id="2.110.10.10">
    <property type="entry name" value="Hemopexin-like domain"/>
    <property type="match status" value="2"/>
</dbReference>
<dbReference type="InterPro" id="IPR018487">
    <property type="entry name" value="Hemopexin-like_repeat"/>
</dbReference>
<dbReference type="eggNOG" id="ENOG5032XMJ">
    <property type="taxonomic scope" value="Bacteria"/>
</dbReference>
<sequence length="363" mass="40390">MKGILLSNYKGYITMNISSYFFLNEENIKFNNQYLNTYIGYPQPISKDWPNLPAGFQRYIDDVINLNGFLYFFKGSLYLKFDIAKAQVVDGPNFIIDGWPGLKGTELENGIDAAIELTTNTVCFFKGEHCVDYTIDLHTIKTSTISDRWGMTGKYAAFSRNLDAIILWPDIDGNFIYFFKGDSFIRFDPNLNALDAGPIIISNDNNGWRGLVFKNVQAAVSVDTDLLGSHRDNNGGNSKVCNGTCGTNDTGKYCFQLPQSIRFGLIAYANTDKPQTVKVYIDDLLVDTLTSTSKGQNNLMATKAYTSGTGKICIEIAGDGKPCKLRYFDNIFDGNPGTAIISAENGTNNHYNDSVVFLNWPLT</sequence>
<dbReference type="Pfam" id="PF07472">
    <property type="entry name" value="PA-IIL"/>
    <property type="match status" value="1"/>
</dbReference>
<organism evidence="2 3">
    <name type="scientific">Photorhabdus asymbiotica subsp. asymbiotica (strain ATCC 43949 / 3105-77)</name>
    <name type="common">Xenorhabdus luminescens (strain 2)</name>
    <dbReference type="NCBI Taxonomy" id="553480"/>
    <lineage>
        <taxon>Bacteria</taxon>
        <taxon>Pseudomonadati</taxon>
        <taxon>Pseudomonadota</taxon>
        <taxon>Gammaproteobacteria</taxon>
        <taxon>Enterobacterales</taxon>
        <taxon>Morganellaceae</taxon>
        <taxon>Photorhabdus</taxon>
    </lineage>
</organism>
<reference evidence="2 3" key="1">
    <citation type="journal article" date="2009" name="BMC Genomics">
        <title>Comparative genomics of the emerging human pathogen Photorhabdus asymbiotica with the insect pathogen Photorhabdus luminescens.</title>
        <authorList>
            <person name="Wilkinson P."/>
            <person name="Waterfield N.R."/>
            <person name="Crossman L."/>
            <person name="Corton C."/>
            <person name="Sanchez-Contreras M."/>
            <person name="Vlisidou I."/>
            <person name="Barron A."/>
            <person name="Bignell A."/>
            <person name="Clark L."/>
            <person name="Ormond D."/>
            <person name="Mayho M."/>
            <person name="Bason N."/>
            <person name="Smith F."/>
            <person name="Simmonds M."/>
            <person name="Churcher C."/>
            <person name="Harris D."/>
            <person name="Thompson N.R."/>
            <person name="Quail M."/>
            <person name="Parkhill J."/>
            <person name="ffrench-Constant R.H."/>
        </authorList>
    </citation>
    <scope>NUCLEOTIDE SEQUENCE [LARGE SCALE GENOMIC DNA]</scope>
    <source>
        <strain evidence="3">ATCC 43949 / 3105-77</strain>
    </source>
</reference>
<dbReference type="InterPro" id="IPR010907">
    <property type="entry name" value="Ca-mediated_lectin"/>
</dbReference>
<dbReference type="Pfam" id="PF00045">
    <property type="entry name" value="Hemopexin"/>
    <property type="match status" value="2"/>
</dbReference>
<gene>
    <name evidence="2" type="ordered locus">PAU_02808</name>
</gene>
<dbReference type="InterPro" id="IPR036375">
    <property type="entry name" value="Hemopexin-like_dom_sf"/>
</dbReference>
<accession>C7BQC2</accession>
<dbReference type="PROSITE" id="PS51642">
    <property type="entry name" value="HEMOPEXIN_2"/>
    <property type="match status" value="2"/>
</dbReference>
<dbReference type="KEGG" id="pay:PAU_02808"/>
<dbReference type="Proteomes" id="UP000002747">
    <property type="component" value="Chromosome"/>
</dbReference>
<evidence type="ECO:0000313" key="3">
    <source>
        <dbReference type="Proteomes" id="UP000002747"/>
    </source>
</evidence>
<proteinExistence type="predicted"/>
<dbReference type="SMART" id="SM00120">
    <property type="entry name" value="HX"/>
    <property type="match status" value="3"/>
</dbReference>
<name>C7BQC2_PHOAA</name>